<dbReference type="EMBL" id="LOHF01000016">
    <property type="protein sequence ID" value="OUM72506.1"/>
    <property type="molecule type" value="Genomic_DNA"/>
</dbReference>
<dbReference type="Proteomes" id="UP000195440">
    <property type="component" value="Unassembled WGS sequence"/>
</dbReference>
<protein>
    <submittedName>
        <fullName evidence="1">Uncharacterized protein</fullName>
    </submittedName>
</protein>
<evidence type="ECO:0000313" key="1">
    <source>
        <dbReference type="EMBL" id="OUM72506.1"/>
    </source>
</evidence>
<evidence type="ECO:0000313" key="2">
    <source>
        <dbReference type="Proteomes" id="UP000195440"/>
    </source>
</evidence>
<keyword evidence="2" id="KW-1185">Reference proteome</keyword>
<sequence>MIFLCFGILRLTLRCFMTGQKRAESSSFAIGRLGAKKAPTVTKMTQELTAVTFRALILFVANLAEMTDLEHPKEILR</sequence>
<gene>
    <name evidence="1" type="ORF">AUC60_18215</name>
</gene>
<organism evidence="1 2">
    <name type="scientific">Pseudomonas caspiana</name>
    <dbReference type="NCBI Taxonomy" id="1451454"/>
    <lineage>
        <taxon>Bacteria</taxon>
        <taxon>Pseudomonadati</taxon>
        <taxon>Pseudomonadota</taxon>
        <taxon>Gammaproteobacteria</taxon>
        <taxon>Pseudomonadales</taxon>
        <taxon>Pseudomonadaceae</taxon>
        <taxon>Pseudomonas</taxon>
    </lineage>
</organism>
<reference evidence="1 2" key="1">
    <citation type="journal article" date="2017" name="Syst. Appl. Microbiol.">
        <title>Pseudomonas caspiana sp. nov., a citrus pathogen in the Pseudomonas syringae phylogenetic group.</title>
        <authorList>
            <person name="Busquets A."/>
            <person name="Gomila M."/>
            <person name="Beiki F."/>
            <person name="Mulet M."/>
            <person name="Rahimian H."/>
            <person name="Garcia-Valdes E."/>
            <person name="Lalucat J."/>
        </authorList>
    </citation>
    <scope>NUCLEOTIDE SEQUENCE [LARGE SCALE GENOMIC DNA]</scope>
    <source>
        <strain evidence="1 2">FBF102</strain>
    </source>
</reference>
<accession>A0A1Y3NY52</accession>
<proteinExistence type="predicted"/>
<name>A0A1Y3NY52_9PSED</name>
<dbReference type="AlphaFoldDB" id="A0A1Y3NY52"/>
<comment type="caution">
    <text evidence="1">The sequence shown here is derived from an EMBL/GenBank/DDBJ whole genome shotgun (WGS) entry which is preliminary data.</text>
</comment>